<gene>
    <name evidence="2" type="ORF">RF819_00465</name>
</gene>
<dbReference type="EMBL" id="MTJN01000002">
    <property type="protein sequence ID" value="OOV05378.1"/>
    <property type="molecule type" value="Genomic_DNA"/>
</dbReference>
<dbReference type="STRING" id="28066.RF819_00465"/>
<organism evidence="2 3">
    <name type="scientific">Rhodoferax fermentans</name>
    <dbReference type="NCBI Taxonomy" id="28066"/>
    <lineage>
        <taxon>Bacteria</taxon>
        <taxon>Pseudomonadati</taxon>
        <taxon>Pseudomonadota</taxon>
        <taxon>Betaproteobacteria</taxon>
        <taxon>Burkholderiales</taxon>
        <taxon>Comamonadaceae</taxon>
        <taxon>Rhodoferax</taxon>
    </lineage>
</organism>
<evidence type="ECO:0000256" key="1">
    <source>
        <dbReference type="SAM" id="SignalP"/>
    </source>
</evidence>
<dbReference type="OrthoDB" id="7032527at2"/>
<evidence type="ECO:0000313" key="3">
    <source>
        <dbReference type="Proteomes" id="UP000190750"/>
    </source>
</evidence>
<sequence>MTTFRQTVLPLVMAAAAFGAYAQTDAQHVQHHPADSVKKAAVAKPKALVKESMAAMDSQMKVMREMHEKMMAAKTPEERNALMADHAKAMQDGMNMMGSMASMGGMKGMGSTDSGANKGRVPLDMMAHPEMMEKRMEMMTSMMQMMMDRLPDDPAK</sequence>
<comment type="caution">
    <text evidence="2">The sequence shown here is derived from an EMBL/GenBank/DDBJ whole genome shotgun (WGS) entry which is preliminary data.</text>
</comment>
<reference evidence="2 3" key="1">
    <citation type="submission" date="2017-01" db="EMBL/GenBank/DDBJ databases">
        <title>Genome sequencing of Rhodoferax fermentans JCM 7819.</title>
        <authorList>
            <person name="Kim Y.J."/>
            <person name="Farh M.E.-A."/>
            <person name="Yang D.-C."/>
        </authorList>
    </citation>
    <scope>NUCLEOTIDE SEQUENCE [LARGE SCALE GENOMIC DNA]</scope>
    <source>
        <strain evidence="2 3">JCM 7819</strain>
    </source>
</reference>
<dbReference type="AlphaFoldDB" id="A0A1T1AN71"/>
<keyword evidence="1" id="KW-0732">Signal</keyword>
<dbReference type="RefSeq" id="WP_078363158.1">
    <property type="nucleotide sequence ID" value="NZ_MTJN01000002.1"/>
</dbReference>
<feature type="signal peptide" evidence="1">
    <location>
        <begin position="1"/>
        <end position="22"/>
    </location>
</feature>
<protein>
    <recommendedName>
        <fullName evidence="4">DUF305 domain-containing protein</fullName>
    </recommendedName>
</protein>
<feature type="chain" id="PRO_5012865691" description="DUF305 domain-containing protein" evidence="1">
    <location>
        <begin position="23"/>
        <end position="156"/>
    </location>
</feature>
<keyword evidence="3" id="KW-1185">Reference proteome</keyword>
<proteinExistence type="predicted"/>
<dbReference type="Proteomes" id="UP000190750">
    <property type="component" value="Unassembled WGS sequence"/>
</dbReference>
<evidence type="ECO:0000313" key="2">
    <source>
        <dbReference type="EMBL" id="OOV05378.1"/>
    </source>
</evidence>
<accession>A0A1T1AN71</accession>
<name>A0A1T1AN71_RHOFE</name>
<evidence type="ECO:0008006" key="4">
    <source>
        <dbReference type="Google" id="ProtNLM"/>
    </source>
</evidence>